<dbReference type="EMBL" id="BKCJ010003059">
    <property type="protein sequence ID" value="GEU52724.1"/>
    <property type="molecule type" value="Genomic_DNA"/>
</dbReference>
<dbReference type="PROSITE" id="PS50158">
    <property type="entry name" value="ZF_CCHC"/>
    <property type="match status" value="1"/>
</dbReference>
<dbReference type="GO" id="GO:0003676">
    <property type="term" value="F:nucleic acid binding"/>
    <property type="evidence" value="ECO:0007669"/>
    <property type="project" value="InterPro"/>
</dbReference>
<dbReference type="SMART" id="SM00343">
    <property type="entry name" value="ZnF_C2HC"/>
    <property type="match status" value="2"/>
</dbReference>
<dbReference type="SUPFAM" id="SSF57756">
    <property type="entry name" value="Retrovirus zinc finger-like domains"/>
    <property type="match status" value="1"/>
</dbReference>
<organism evidence="4">
    <name type="scientific">Tanacetum cinerariifolium</name>
    <name type="common">Dalmatian daisy</name>
    <name type="synonym">Chrysanthemum cinerariifolium</name>
    <dbReference type="NCBI Taxonomy" id="118510"/>
    <lineage>
        <taxon>Eukaryota</taxon>
        <taxon>Viridiplantae</taxon>
        <taxon>Streptophyta</taxon>
        <taxon>Embryophyta</taxon>
        <taxon>Tracheophyta</taxon>
        <taxon>Spermatophyta</taxon>
        <taxon>Magnoliopsida</taxon>
        <taxon>eudicotyledons</taxon>
        <taxon>Gunneridae</taxon>
        <taxon>Pentapetalae</taxon>
        <taxon>asterids</taxon>
        <taxon>campanulids</taxon>
        <taxon>Asterales</taxon>
        <taxon>Asteraceae</taxon>
        <taxon>Asteroideae</taxon>
        <taxon>Anthemideae</taxon>
        <taxon>Anthemidinae</taxon>
        <taxon>Tanacetum</taxon>
    </lineage>
</organism>
<dbReference type="CDD" id="cd01650">
    <property type="entry name" value="RT_nLTR_like"/>
    <property type="match status" value="1"/>
</dbReference>
<sequence length="1318" mass="151022">MKTRSAGCATATPRGGKTGGRSGIGGGRTRGRSGNQGNGRIDGQGGQVGGQANEIHTQSRVAVVGMSWEDLKNLTREEFCPVNEMQKLETKFWNHTMLGAGHAAYTDRFHKLARSLKKNPEKRRNGGEPNKDRNARDENKRTRTGNAFVTTTNPVRREYNGVIPKCVSYNLHHPPEIPCQACFNCGRPRHVAKDCRVAPRMMNPMNARNPTAALGACYKCGGTDQFKATCRRLNQAERLGRNRPNQVVANNGGQGHGNNGNQAHGWAFMLFPKEVRQDPNIVMGTFTLKDHYATTLFDSDANYSFVSTTFIPLLDIKPSELGFSYEIEIASGAVRIPLQDDQVHRVIGERPKEKMIHLMSPKAKEQKQKEIVVVRDFPEVFSNYLSGLPPIREIEFRIDLIPRAYAVTPPDGAWTEYVSGGVKRMKLLKKPIRKLLNDQGNIHERVANLRVELDAIQMALDTVPLNEVLRGEEAVYLTSFNEAKLDEERFLKQKAKVEWLDVGDSNSAYFHKTIKGRNQHNRIEIIRTIDNEEVTGAAVSEGSCTSMIRPISNDEIKRAMFDIGDDKAPGPDRFTSVFFKKAWDTVATPMKVTDFRPISCCNVLYKCISKIITNRIIAGIKEVVSKNQSAFVPGRRISDNILITQELMHNYHRNVGPPRCAFKVDIQKAYDTVDWHFLECILKQFGFPDKMVKWVMTCVTTASFSLHINGGVHGFFEGKRGLRQGDSMSPYLFTFVMEVLTLMLQRRVRNFESFRYHKQCEELQIINDIEQLMFLWCNGDLKKGKAKVAWRDICLPKNEGGLGLRSLEIFNLALVTTHIWSIASNRESLWVGWIHTYKLCGRTIWDVQPRSEMSWGWRKLLKLREYKRKAFKFANFITDKKEFIPLVSKMWNNEVYGCKMFNTVKKLKNLKVELKKLTWKDGNVYDRVKCLKAKLSEIQASIDKSLNDKVLREKESACLGEYVEAMKEEEQLMYQKAKIKWTSFGDRNNALFHKVLKSRMNRNIINYVRDCEAGIKEVVSENQSAFVPGRRISDNILITQELMHNYHRNVGPPTYALKEASEDDDDVLDKLSLDSRSLAVVYRARIKVEPQKCPDGTKMPSEYQQDYKKTFTYAPKIYNDPNIPKSLWDIYRTLESRYVHEGITIDPSFYIDLNDDSVAKFTAIGFDCLLSLDEQIYLRRMYFFRDRRDKVLSYGMILTRLFKKIKANMAPGSFDERYKLIPRKMSSLRAKQPKKPPPKRTRKVRKSKRTQLTTSSTTESSPLDNGDLPSTKLSPRSYHRALKDDPNMSNEQRETREMFKNLGRALHNFARMLKKGCR</sequence>
<dbReference type="SUPFAM" id="SSF56672">
    <property type="entry name" value="DNA/RNA polymerases"/>
    <property type="match status" value="1"/>
</dbReference>
<feature type="region of interest" description="Disordered" evidence="2">
    <location>
        <begin position="115"/>
        <end position="145"/>
    </location>
</feature>
<reference evidence="4" key="1">
    <citation type="journal article" date="2019" name="Sci. Rep.">
        <title>Draft genome of Tanacetum cinerariifolium, the natural source of mosquito coil.</title>
        <authorList>
            <person name="Yamashiro T."/>
            <person name="Shiraishi A."/>
            <person name="Satake H."/>
            <person name="Nakayama K."/>
        </authorList>
    </citation>
    <scope>NUCLEOTIDE SEQUENCE</scope>
</reference>
<dbReference type="InterPro" id="IPR036875">
    <property type="entry name" value="Znf_CCHC_sf"/>
</dbReference>
<dbReference type="InterPro" id="IPR001878">
    <property type="entry name" value="Znf_CCHC"/>
</dbReference>
<dbReference type="Pfam" id="PF00078">
    <property type="entry name" value="RVT_1"/>
    <property type="match status" value="1"/>
</dbReference>
<dbReference type="PANTHER" id="PTHR46890:SF48">
    <property type="entry name" value="RNA-DIRECTED DNA POLYMERASE"/>
    <property type="match status" value="1"/>
</dbReference>
<dbReference type="InterPro" id="IPR052343">
    <property type="entry name" value="Retrotransposon-Effector_Assoc"/>
</dbReference>
<evidence type="ECO:0000256" key="2">
    <source>
        <dbReference type="SAM" id="MobiDB-lite"/>
    </source>
</evidence>
<feature type="region of interest" description="Disordered" evidence="2">
    <location>
        <begin position="1225"/>
        <end position="1292"/>
    </location>
</feature>
<accession>A0A6L2KXU0</accession>
<feature type="compositionally biased region" description="Gly residues" evidence="2">
    <location>
        <begin position="16"/>
        <end position="49"/>
    </location>
</feature>
<dbReference type="InterPro" id="IPR043502">
    <property type="entry name" value="DNA/RNA_pol_sf"/>
</dbReference>
<dbReference type="PANTHER" id="PTHR46890">
    <property type="entry name" value="NON-LTR RETROLELEMENT REVERSE TRANSCRIPTASE-LIKE PROTEIN-RELATED"/>
    <property type="match status" value="1"/>
</dbReference>
<proteinExistence type="predicted"/>
<keyword evidence="1" id="KW-0863">Zinc-finger</keyword>
<name>A0A6L2KXU0_TANCI</name>
<feature type="compositionally biased region" description="Basic residues" evidence="2">
    <location>
        <begin position="1231"/>
        <end position="1249"/>
    </location>
</feature>
<feature type="region of interest" description="Disordered" evidence="2">
    <location>
        <begin position="1"/>
        <end position="51"/>
    </location>
</feature>
<keyword evidence="1" id="KW-0862">Zinc</keyword>
<comment type="caution">
    <text evidence="4">The sequence shown here is derived from an EMBL/GenBank/DDBJ whole genome shotgun (WGS) entry which is preliminary data.</text>
</comment>
<evidence type="ECO:0000259" key="3">
    <source>
        <dbReference type="PROSITE" id="PS50158"/>
    </source>
</evidence>
<protein>
    <recommendedName>
        <fullName evidence="3">CCHC-type domain-containing protein</fullName>
    </recommendedName>
</protein>
<dbReference type="Pfam" id="PF08284">
    <property type="entry name" value="RVP_2"/>
    <property type="match status" value="1"/>
</dbReference>
<evidence type="ECO:0000313" key="4">
    <source>
        <dbReference type="EMBL" id="GEU52724.1"/>
    </source>
</evidence>
<feature type="compositionally biased region" description="Basic and acidic residues" evidence="2">
    <location>
        <begin position="1281"/>
        <end position="1292"/>
    </location>
</feature>
<dbReference type="Gene3D" id="4.10.60.10">
    <property type="entry name" value="Zinc finger, CCHC-type"/>
    <property type="match status" value="1"/>
</dbReference>
<feature type="compositionally biased region" description="Basic and acidic residues" evidence="2">
    <location>
        <begin position="118"/>
        <end position="141"/>
    </location>
</feature>
<keyword evidence="1" id="KW-0479">Metal-binding</keyword>
<evidence type="ECO:0000256" key="1">
    <source>
        <dbReference type="PROSITE-ProRule" id="PRU00047"/>
    </source>
</evidence>
<gene>
    <name evidence="4" type="ORF">Tci_024702</name>
</gene>
<feature type="domain" description="CCHC-type" evidence="3">
    <location>
        <begin position="182"/>
        <end position="196"/>
    </location>
</feature>
<dbReference type="InterPro" id="IPR000477">
    <property type="entry name" value="RT_dom"/>
</dbReference>
<dbReference type="GO" id="GO:0008270">
    <property type="term" value="F:zinc ion binding"/>
    <property type="evidence" value="ECO:0007669"/>
    <property type="project" value="UniProtKB-KW"/>
</dbReference>